<dbReference type="PRINTS" id="PR00019">
    <property type="entry name" value="LEURICHRPT"/>
</dbReference>
<evidence type="ECO:0000256" key="8">
    <source>
        <dbReference type="ARBA" id="ARBA00022989"/>
    </source>
</evidence>
<dbReference type="InterPro" id="IPR046956">
    <property type="entry name" value="RLP23-like"/>
</dbReference>
<organism evidence="15 16">
    <name type="scientific">Rhamnella rubrinervis</name>
    <dbReference type="NCBI Taxonomy" id="2594499"/>
    <lineage>
        <taxon>Eukaryota</taxon>
        <taxon>Viridiplantae</taxon>
        <taxon>Streptophyta</taxon>
        <taxon>Embryophyta</taxon>
        <taxon>Tracheophyta</taxon>
        <taxon>Spermatophyta</taxon>
        <taxon>Magnoliopsida</taxon>
        <taxon>eudicotyledons</taxon>
        <taxon>Gunneridae</taxon>
        <taxon>Pentapetalae</taxon>
        <taxon>rosids</taxon>
        <taxon>fabids</taxon>
        <taxon>Rosales</taxon>
        <taxon>Rhamnaceae</taxon>
        <taxon>rhamnoid group</taxon>
        <taxon>Rhamneae</taxon>
        <taxon>Rhamnella</taxon>
    </lineage>
</organism>
<keyword evidence="5 12" id="KW-0812">Transmembrane</keyword>
<dbReference type="FunFam" id="3.80.10.10:FF:000383">
    <property type="entry name" value="Leucine-rich repeat receptor protein kinase EMS1"/>
    <property type="match status" value="1"/>
</dbReference>
<comment type="similarity">
    <text evidence="2">Belongs to the RLP family.</text>
</comment>
<evidence type="ECO:0000313" key="16">
    <source>
        <dbReference type="Proteomes" id="UP000796880"/>
    </source>
</evidence>
<keyword evidence="16" id="KW-1185">Reference proteome</keyword>
<evidence type="ECO:0000256" key="10">
    <source>
        <dbReference type="ARBA" id="ARBA00023170"/>
    </source>
</evidence>
<dbReference type="Pfam" id="PF08263">
    <property type="entry name" value="LRRNT_2"/>
    <property type="match status" value="1"/>
</dbReference>
<evidence type="ECO:0000256" key="1">
    <source>
        <dbReference type="ARBA" id="ARBA00004251"/>
    </source>
</evidence>
<evidence type="ECO:0000313" key="15">
    <source>
        <dbReference type="EMBL" id="KAF3444086.1"/>
    </source>
</evidence>
<dbReference type="Gene3D" id="3.80.10.10">
    <property type="entry name" value="Ribonuclease Inhibitor"/>
    <property type="match status" value="3"/>
</dbReference>
<feature type="signal peptide" evidence="13">
    <location>
        <begin position="1"/>
        <end position="24"/>
    </location>
</feature>
<evidence type="ECO:0000256" key="11">
    <source>
        <dbReference type="ARBA" id="ARBA00023180"/>
    </source>
</evidence>
<dbReference type="PANTHER" id="PTHR48061">
    <property type="entry name" value="LEUCINE-RICH REPEAT RECEPTOR PROTEIN KINASE EMS1-LIKE-RELATED"/>
    <property type="match status" value="1"/>
</dbReference>
<proteinExistence type="inferred from homology"/>
<dbReference type="OrthoDB" id="676979at2759"/>
<keyword evidence="4" id="KW-0433">Leucine-rich repeat</keyword>
<sequence>MESYSFSYSTCILVLLLFLSPVYPKHHFSSLCHDDERSLLLQFKETLVIDRGASTGPSSYPKLPSWKVEGENSNKDCCSWYGVDCDEGTGHVIGLDLSSSYLVGFINSNSSLFRLVHLQRLNLANNNFNYSSIPAQLSCLSKLTYLNLSYSQFSGHVPIEISQLSMLSSLDLSRNMDQDFEEKSLRLKGSNFRSLIQNLTSIKELFLSNIHISSTVPEILANLSSLTSLKLEGCGLYGEFPTRIFHLPNLQHLNVNYNYNLTGHLPVFHSSNNLKYLEVCGTSFSGMLPSSLGNLTQLIELDLSSNYFIGHIHWSIGNLTKLTRLDLSYNNLEGPIPSSLYQLKDIESLFLQTNNLSGIVKLDMFSMVKSLCYLSLSNNSFSVDAKTSLNATFPQFVFLELAFCKLKEFPNFLKNQSQLFEQPERQASSVSRELQQFLVCIKTTTKQLLRNHSRYLAKWMQLEDDVLESEPIPRNNQIEDTFPFWLGTLPELKALLMSFNGFHGAVGDPQNKTTFSMLKIIDLSHNCFSGHLPSGYFRQLKAMKVFDNTHDFTYLNDKFEEGIWYENFFYSMTITNKGLDTDYVRIPNSLTLMDLSHNRFEGEIPKLIGDLNGLLLLNLSNNILTGRIPSSLGTLSHLEALDLSHNKLSGEIPPQLTQLNFLGSFSVSHNRLTGPIPHGKQFDTFESSSFEGNKGLCGKPLSKICGALQDSPPSPTSTVEEKGGFSLEFDWKPVVIGCGCGLVIGIVVGHIVIEKRPDWFAKTFGIRQLKQGW</sequence>
<evidence type="ECO:0000256" key="4">
    <source>
        <dbReference type="ARBA" id="ARBA00022614"/>
    </source>
</evidence>
<keyword evidence="6 13" id="KW-0732">Signal</keyword>
<dbReference type="Proteomes" id="UP000796880">
    <property type="component" value="Unassembled WGS sequence"/>
</dbReference>
<evidence type="ECO:0000259" key="14">
    <source>
        <dbReference type="Pfam" id="PF08263"/>
    </source>
</evidence>
<evidence type="ECO:0000256" key="7">
    <source>
        <dbReference type="ARBA" id="ARBA00022737"/>
    </source>
</evidence>
<evidence type="ECO:0000256" key="9">
    <source>
        <dbReference type="ARBA" id="ARBA00023136"/>
    </source>
</evidence>
<comment type="caution">
    <text evidence="15">The sequence shown here is derived from an EMBL/GenBank/DDBJ whole genome shotgun (WGS) entry which is preliminary data.</text>
</comment>
<dbReference type="PANTHER" id="PTHR48061:SF12">
    <property type="entry name" value="DISEASE RESISTANCE LIKE PROTEIN"/>
    <property type="match status" value="1"/>
</dbReference>
<keyword evidence="3" id="KW-1003">Cell membrane</keyword>
<reference evidence="15" key="1">
    <citation type="submission" date="2020-03" db="EMBL/GenBank/DDBJ databases">
        <title>A high-quality chromosome-level genome assembly of a woody plant with both climbing and erect habits, Rhamnella rubrinervis.</title>
        <authorList>
            <person name="Lu Z."/>
            <person name="Yang Y."/>
            <person name="Zhu X."/>
            <person name="Sun Y."/>
        </authorList>
    </citation>
    <scope>NUCLEOTIDE SEQUENCE</scope>
    <source>
        <strain evidence="15">BYM</strain>
        <tissue evidence="15">Leaf</tissue>
    </source>
</reference>
<dbReference type="SMART" id="SM00369">
    <property type="entry name" value="LRR_TYP"/>
    <property type="match status" value="6"/>
</dbReference>
<keyword evidence="11" id="KW-0325">Glycoprotein</keyword>
<dbReference type="FunFam" id="3.80.10.10:FF:000213">
    <property type="entry name" value="Tyrosine-sulfated glycopeptide receptor 1"/>
    <property type="match status" value="1"/>
</dbReference>
<dbReference type="InterPro" id="IPR032675">
    <property type="entry name" value="LRR_dom_sf"/>
</dbReference>
<evidence type="ECO:0000256" key="5">
    <source>
        <dbReference type="ARBA" id="ARBA00022692"/>
    </source>
</evidence>
<feature type="domain" description="Leucine-rich repeat-containing N-terminal plant-type" evidence="14">
    <location>
        <begin position="33"/>
        <end position="86"/>
    </location>
</feature>
<evidence type="ECO:0000256" key="2">
    <source>
        <dbReference type="ARBA" id="ARBA00009592"/>
    </source>
</evidence>
<dbReference type="InterPro" id="IPR013210">
    <property type="entry name" value="LRR_N_plant-typ"/>
</dbReference>
<dbReference type="PROSITE" id="PS51450">
    <property type="entry name" value="LRR"/>
    <property type="match status" value="1"/>
</dbReference>
<dbReference type="SUPFAM" id="SSF52058">
    <property type="entry name" value="L domain-like"/>
    <property type="match status" value="1"/>
</dbReference>
<keyword evidence="7" id="KW-0677">Repeat</keyword>
<dbReference type="GO" id="GO:0005886">
    <property type="term" value="C:plasma membrane"/>
    <property type="evidence" value="ECO:0007669"/>
    <property type="project" value="UniProtKB-SubCell"/>
</dbReference>
<dbReference type="EMBL" id="VOIH02000006">
    <property type="protein sequence ID" value="KAF3444086.1"/>
    <property type="molecule type" value="Genomic_DNA"/>
</dbReference>
<evidence type="ECO:0000256" key="12">
    <source>
        <dbReference type="SAM" id="Phobius"/>
    </source>
</evidence>
<name>A0A8K0H1N4_9ROSA</name>
<comment type="subcellular location">
    <subcellularLocation>
        <location evidence="1">Cell membrane</location>
        <topology evidence="1">Single-pass type I membrane protein</topology>
    </subcellularLocation>
</comment>
<feature type="chain" id="PRO_5035429135" description="Leucine-rich repeat-containing N-terminal plant-type domain-containing protein" evidence="13">
    <location>
        <begin position="25"/>
        <end position="773"/>
    </location>
</feature>
<dbReference type="InterPro" id="IPR001611">
    <property type="entry name" value="Leu-rich_rpt"/>
</dbReference>
<dbReference type="InterPro" id="IPR003591">
    <property type="entry name" value="Leu-rich_rpt_typical-subtyp"/>
</dbReference>
<feature type="transmembrane region" description="Helical" evidence="12">
    <location>
        <begin position="734"/>
        <end position="753"/>
    </location>
</feature>
<keyword evidence="10" id="KW-0675">Receptor</keyword>
<evidence type="ECO:0000256" key="3">
    <source>
        <dbReference type="ARBA" id="ARBA00022475"/>
    </source>
</evidence>
<gene>
    <name evidence="15" type="ORF">FNV43_RR13776</name>
</gene>
<keyword evidence="8 12" id="KW-1133">Transmembrane helix</keyword>
<accession>A0A8K0H1N4</accession>
<dbReference type="AlphaFoldDB" id="A0A8K0H1N4"/>
<evidence type="ECO:0000256" key="13">
    <source>
        <dbReference type="SAM" id="SignalP"/>
    </source>
</evidence>
<dbReference type="SUPFAM" id="SSF52047">
    <property type="entry name" value="RNI-like"/>
    <property type="match status" value="1"/>
</dbReference>
<keyword evidence="9 12" id="KW-0472">Membrane</keyword>
<protein>
    <recommendedName>
        <fullName evidence="14">Leucine-rich repeat-containing N-terminal plant-type domain-containing protein</fullName>
    </recommendedName>
</protein>
<dbReference type="Pfam" id="PF13855">
    <property type="entry name" value="LRR_8"/>
    <property type="match status" value="2"/>
</dbReference>
<evidence type="ECO:0000256" key="6">
    <source>
        <dbReference type="ARBA" id="ARBA00022729"/>
    </source>
</evidence>
<dbReference type="Pfam" id="PF00560">
    <property type="entry name" value="LRR_1"/>
    <property type="match status" value="3"/>
</dbReference>